<dbReference type="CDD" id="cd00093">
    <property type="entry name" value="HTH_XRE"/>
    <property type="match status" value="1"/>
</dbReference>
<feature type="compositionally biased region" description="Low complexity" evidence="1">
    <location>
        <begin position="191"/>
        <end position="210"/>
    </location>
</feature>
<evidence type="ECO:0000259" key="3">
    <source>
        <dbReference type="PROSITE" id="PS50943"/>
    </source>
</evidence>
<gene>
    <name evidence="4" type="ORF">AWB66_03125</name>
</gene>
<keyword evidence="2" id="KW-0472">Membrane</keyword>
<dbReference type="Pfam" id="PF13464">
    <property type="entry name" value="RodZ_C"/>
    <property type="match status" value="1"/>
</dbReference>
<dbReference type="SUPFAM" id="SSF47413">
    <property type="entry name" value="lambda repressor-like DNA-binding domains"/>
    <property type="match status" value="1"/>
</dbReference>
<feature type="compositionally biased region" description="Low complexity" evidence="1">
    <location>
        <begin position="220"/>
        <end position="231"/>
    </location>
</feature>
<dbReference type="InterPro" id="IPR025194">
    <property type="entry name" value="RodZ-like_C"/>
</dbReference>
<dbReference type="InterPro" id="IPR001387">
    <property type="entry name" value="Cro/C1-type_HTH"/>
</dbReference>
<proteinExistence type="predicted"/>
<protein>
    <submittedName>
        <fullName evidence="4">XRE family transcriptional regulator</fullName>
    </submittedName>
</protein>
<dbReference type="STRING" id="326475.AWB66_03125"/>
<keyword evidence="2" id="KW-0812">Transmembrane</keyword>
<feature type="region of interest" description="Disordered" evidence="1">
    <location>
        <begin position="1"/>
        <end position="35"/>
    </location>
</feature>
<dbReference type="InterPro" id="IPR010982">
    <property type="entry name" value="Lambda_DNA-bd_dom_sf"/>
</dbReference>
<name>A0A158IJH2_9BURK</name>
<evidence type="ECO:0000313" key="4">
    <source>
        <dbReference type="EMBL" id="SAL56708.1"/>
    </source>
</evidence>
<keyword evidence="5" id="KW-1185">Reference proteome</keyword>
<comment type="caution">
    <text evidence="4">The sequence shown here is derived from an EMBL/GenBank/DDBJ whole genome shotgun (WGS) entry which is preliminary data.</text>
</comment>
<sequence length="371" mass="37294">MSEPQHPTPFGSRTGNPSGREPDGEALAGQAASSGNQAGSLESIVAVGARLAQLRTAKGWSIDDVSARLKVSPQKVRSLEAGDLSHLPDRTFAAGIVRSYAKMLGADPAPFTQALRRVNGPVEQNLSLPAAAGGGLPRARVSVPLNGTGRRRSWLWGVAAVIVAVIALAMWHTGGDSAAWLARLKASANGTSLSGSNGNSGTSAASSVATPDELAAANTGEASSAEPGAAGMQPMPHPLGTNALPNSSSTIAAVQGASGAALAPAAPALTPPAPAAAVASASAPTVAGTGTNALELKVKQDSWLSVRQKDGKEVFSGLVHGGNTQRVEGEAPFKVTIGNRAGMDSLTFDDEPVDPAKYAAAKGNVARFSVP</sequence>
<dbReference type="PANTHER" id="PTHR34475">
    <property type="match status" value="1"/>
</dbReference>
<dbReference type="PROSITE" id="PS50943">
    <property type="entry name" value="HTH_CROC1"/>
    <property type="match status" value="1"/>
</dbReference>
<dbReference type="RefSeq" id="WP_087631146.1">
    <property type="nucleotide sequence ID" value="NZ_FCNZ02000010.1"/>
</dbReference>
<dbReference type="InterPro" id="IPR050400">
    <property type="entry name" value="Bact_Cytoskel_RodZ"/>
</dbReference>
<dbReference type="AlphaFoldDB" id="A0A158IJH2"/>
<evidence type="ECO:0000313" key="5">
    <source>
        <dbReference type="Proteomes" id="UP000054717"/>
    </source>
</evidence>
<reference evidence="4" key="1">
    <citation type="submission" date="2016-01" db="EMBL/GenBank/DDBJ databases">
        <authorList>
            <person name="Peeters Charlotte."/>
        </authorList>
    </citation>
    <scope>NUCLEOTIDE SEQUENCE</scope>
    <source>
        <strain evidence="4">LMG 22936</strain>
    </source>
</reference>
<evidence type="ECO:0000256" key="2">
    <source>
        <dbReference type="SAM" id="Phobius"/>
    </source>
</evidence>
<feature type="compositionally biased region" description="Low complexity" evidence="1">
    <location>
        <begin position="26"/>
        <end position="35"/>
    </location>
</feature>
<dbReference type="Gene3D" id="1.10.260.40">
    <property type="entry name" value="lambda repressor-like DNA-binding domains"/>
    <property type="match status" value="1"/>
</dbReference>
<dbReference type="EMBL" id="FCNZ02000010">
    <property type="protein sequence ID" value="SAL56708.1"/>
    <property type="molecule type" value="Genomic_DNA"/>
</dbReference>
<dbReference type="SMART" id="SM00530">
    <property type="entry name" value="HTH_XRE"/>
    <property type="match status" value="1"/>
</dbReference>
<dbReference type="PANTHER" id="PTHR34475:SF1">
    <property type="entry name" value="CYTOSKELETON PROTEIN RODZ"/>
    <property type="match status" value="1"/>
</dbReference>
<feature type="domain" description="HTH cro/C1-type" evidence="3">
    <location>
        <begin position="51"/>
        <end position="82"/>
    </location>
</feature>
<evidence type="ECO:0000256" key="1">
    <source>
        <dbReference type="SAM" id="MobiDB-lite"/>
    </source>
</evidence>
<dbReference type="Proteomes" id="UP000054717">
    <property type="component" value="Unassembled WGS sequence"/>
</dbReference>
<feature type="region of interest" description="Disordered" evidence="1">
    <location>
        <begin position="191"/>
        <end position="247"/>
    </location>
</feature>
<dbReference type="GO" id="GO:0003677">
    <property type="term" value="F:DNA binding"/>
    <property type="evidence" value="ECO:0007669"/>
    <property type="project" value="InterPro"/>
</dbReference>
<dbReference type="Pfam" id="PF13413">
    <property type="entry name" value="HTH_25"/>
    <property type="match status" value="1"/>
</dbReference>
<organism evidence="4 5">
    <name type="scientific">Caballeronia telluris</name>
    <dbReference type="NCBI Taxonomy" id="326475"/>
    <lineage>
        <taxon>Bacteria</taxon>
        <taxon>Pseudomonadati</taxon>
        <taxon>Pseudomonadota</taxon>
        <taxon>Betaproteobacteria</taxon>
        <taxon>Burkholderiales</taxon>
        <taxon>Burkholderiaceae</taxon>
        <taxon>Caballeronia</taxon>
    </lineage>
</organism>
<accession>A0A158IJH2</accession>
<feature type="transmembrane region" description="Helical" evidence="2">
    <location>
        <begin position="154"/>
        <end position="171"/>
    </location>
</feature>
<keyword evidence="2" id="KW-1133">Transmembrane helix</keyword>